<reference evidence="6 7" key="1">
    <citation type="journal article" date="2012" name="Int. J. Syst. Evol. Microbiol.">
        <title>Vibrio caribbeanicus sp. nov., isolated from the marine sponge Scleritoderma cyanea.</title>
        <authorList>
            <person name="Hoffmann M."/>
            <person name="Monday S.R."/>
            <person name="Allard M.W."/>
            <person name="Strain E.A."/>
            <person name="Whittaker P."/>
            <person name="Naum M."/>
            <person name="McCarthy P.J."/>
            <person name="Lopez J.V."/>
            <person name="Fischer M."/>
            <person name="Brown E.W."/>
        </authorList>
    </citation>
    <scope>NUCLEOTIDE SEQUENCE [LARGE SCALE GENOMIC DNA]</scope>
    <source>
        <strain evidence="6 7">ATCC BAA-2122</strain>
    </source>
</reference>
<dbReference type="RefSeq" id="WP_009603533.1">
    <property type="nucleotide sequence ID" value="NZ_AEIU01000125.1"/>
</dbReference>
<dbReference type="InterPro" id="IPR000847">
    <property type="entry name" value="LysR_HTH_N"/>
</dbReference>
<dbReference type="InterPro" id="IPR005119">
    <property type="entry name" value="LysR_subst-bd"/>
</dbReference>
<evidence type="ECO:0000259" key="5">
    <source>
        <dbReference type="PROSITE" id="PS50931"/>
    </source>
</evidence>
<keyword evidence="4" id="KW-0804">Transcription</keyword>
<dbReference type="GO" id="GO:0043565">
    <property type="term" value="F:sequence-specific DNA binding"/>
    <property type="evidence" value="ECO:0007669"/>
    <property type="project" value="TreeGrafter"/>
</dbReference>
<proteinExistence type="inferred from homology"/>
<sequence>MPSFPSMNALRVFAAVGQYQSIQQAAKMLNISESAVSQQIKNLEEKLEVKLIEKTGRNIKLTEKGALFYPSIESGMLAFSEGLKILDSSRREKLVTISVIPTMAKWLIHRLPDFKKTHEDIRVRVHSSNTPIDEHDIDVDLSLRFGLGDYPEMITIPVLQDKIAIVAAPSLLTNNPERDTSKYALSLPWLGYHAKDIEDINQAIQSFTGDPSQSIDRLASKIDVHDAVFVLEAAVSGQGVAVTKHTLALPFLKSQQLICLFEMPTFTAFRYYVVHSKKRPLTKEAKVFRDWLITALPEYFPDLTVR</sequence>
<gene>
    <name evidence="6" type="ORF">VIBC2010_16409</name>
</gene>
<dbReference type="SUPFAM" id="SSF46785">
    <property type="entry name" value="Winged helix' DNA-binding domain"/>
    <property type="match status" value="1"/>
</dbReference>
<evidence type="ECO:0000256" key="2">
    <source>
        <dbReference type="ARBA" id="ARBA00023015"/>
    </source>
</evidence>
<dbReference type="InterPro" id="IPR036388">
    <property type="entry name" value="WH-like_DNA-bd_sf"/>
</dbReference>
<keyword evidence="3" id="KW-0238">DNA-binding</keyword>
<dbReference type="Gene3D" id="1.10.10.10">
    <property type="entry name" value="Winged helix-like DNA-binding domain superfamily/Winged helix DNA-binding domain"/>
    <property type="match status" value="1"/>
</dbReference>
<organism evidence="6 7">
    <name type="scientific">Vibrio caribbeanicus ATCC BAA-2122</name>
    <dbReference type="NCBI Taxonomy" id="796620"/>
    <lineage>
        <taxon>Bacteria</taxon>
        <taxon>Pseudomonadati</taxon>
        <taxon>Pseudomonadota</taxon>
        <taxon>Gammaproteobacteria</taxon>
        <taxon>Vibrionales</taxon>
        <taxon>Vibrionaceae</taxon>
        <taxon>Vibrio</taxon>
    </lineage>
</organism>
<dbReference type="Gene3D" id="3.40.190.10">
    <property type="entry name" value="Periplasmic binding protein-like II"/>
    <property type="match status" value="2"/>
</dbReference>
<dbReference type="eggNOG" id="COG0583">
    <property type="taxonomic scope" value="Bacteria"/>
</dbReference>
<protein>
    <submittedName>
        <fullName evidence="6">LysR family transcriptional regulator</fullName>
    </submittedName>
</protein>
<evidence type="ECO:0000256" key="4">
    <source>
        <dbReference type="ARBA" id="ARBA00023163"/>
    </source>
</evidence>
<dbReference type="Pfam" id="PF00126">
    <property type="entry name" value="HTH_1"/>
    <property type="match status" value="1"/>
</dbReference>
<dbReference type="GO" id="GO:0006351">
    <property type="term" value="P:DNA-templated transcription"/>
    <property type="evidence" value="ECO:0007669"/>
    <property type="project" value="TreeGrafter"/>
</dbReference>
<evidence type="ECO:0000256" key="3">
    <source>
        <dbReference type="ARBA" id="ARBA00023125"/>
    </source>
</evidence>
<keyword evidence="2" id="KW-0805">Transcription regulation</keyword>
<dbReference type="OrthoDB" id="5526340at2"/>
<keyword evidence="7" id="KW-1185">Reference proteome</keyword>
<dbReference type="SUPFAM" id="SSF53850">
    <property type="entry name" value="Periplasmic binding protein-like II"/>
    <property type="match status" value="1"/>
</dbReference>
<dbReference type="PANTHER" id="PTHR30537">
    <property type="entry name" value="HTH-TYPE TRANSCRIPTIONAL REGULATOR"/>
    <property type="match status" value="1"/>
</dbReference>
<evidence type="ECO:0000256" key="1">
    <source>
        <dbReference type="ARBA" id="ARBA00009437"/>
    </source>
</evidence>
<comment type="caution">
    <text evidence="6">The sequence shown here is derived from an EMBL/GenBank/DDBJ whole genome shotgun (WGS) entry which is preliminary data.</text>
</comment>
<dbReference type="FunFam" id="1.10.10.10:FF:000001">
    <property type="entry name" value="LysR family transcriptional regulator"/>
    <property type="match status" value="1"/>
</dbReference>
<evidence type="ECO:0000313" key="7">
    <source>
        <dbReference type="Proteomes" id="UP000002943"/>
    </source>
</evidence>
<dbReference type="STRING" id="796620.VIBC2010_16409"/>
<dbReference type="PROSITE" id="PS50931">
    <property type="entry name" value="HTH_LYSR"/>
    <property type="match status" value="1"/>
</dbReference>
<evidence type="ECO:0000313" key="6">
    <source>
        <dbReference type="EMBL" id="EFP94625.1"/>
    </source>
</evidence>
<comment type="similarity">
    <text evidence="1">Belongs to the LysR transcriptional regulatory family.</text>
</comment>
<accession>E3BQN9</accession>
<dbReference type="PANTHER" id="PTHR30537:SF79">
    <property type="entry name" value="TRANSCRIPTIONAL REGULATOR-RELATED"/>
    <property type="match status" value="1"/>
</dbReference>
<dbReference type="GO" id="GO:0003700">
    <property type="term" value="F:DNA-binding transcription factor activity"/>
    <property type="evidence" value="ECO:0007669"/>
    <property type="project" value="InterPro"/>
</dbReference>
<dbReference type="AlphaFoldDB" id="E3BQN9"/>
<dbReference type="Proteomes" id="UP000002943">
    <property type="component" value="Unassembled WGS sequence"/>
</dbReference>
<dbReference type="InterPro" id="IPR058163">
    <property type="entry name" value="LysR-type_TF_proteobact-type"/>
</dbReference>
<dbReference type="Pfam" id="PF03466">
    <property type="entry name" value="LysR_substrate"/>
    <property type="match status" value="1"/>
</dbReference>
<dbReference type="InterPro" id="IPR036390">
    <property type="entry name" value="WH_DNA-bd_sf"/>
</dbReference>
<name>E3BQN9_9VIBR</name>
<dbReference type="PRINTS" id="PR00039">
    <property type="entry name" value="HTHLYSR"/>
</dbReference>
<feature type="domain" description="HTH lysR-type" evidence="5">
    <location>
        <begin position="5"/>
        <end position="62"/>
    </location>
</feature>
<dbReference type="EMBL" id="AEIU01000125">
    <property type="protein sequence ID" value="EFP94625.1"/>
    <property type="molecule type" value="Genomic_DNA"/>
</dbReference>